<evidence type="ECO:0000313" key="2">
    <source>
        <dbReference type="Proteomes" id="UP001372338"/>
    </source>
</evidence>
<gene>
    <name evidence="1" type="ORF">RIF29_32228</name>
</gene>
<proteinExistence type="predicted"/>
<accession>A0AAN9EIJ3</accession>
<name>A0AAN9EIJ3_CROPI</name>
<dbReference type="EMBL" id="JAYWIO010000006">
    <property type="protein sequence ID" value="KAK7257908.1"/>
    <property type="molecule type" value="Genomic_DNA"/>
</dbReference>
<keyword evidence="2" id="KW-1185">Reference proteome</keyword>
<dbReference type="AlphaFoldDB" id="A0AAN9EIJ3"/>
<sequence>MKNGFLLSFFFFPIFRKENIVYILFFLWPCTINQNSASLSLIFKYKEIGFGPLAHGDDSVLHNCIAVFDCIAVFKKVRTKPFLPKDACDRSVIYLEAPRTCHRKLKYPMCQLHYHNLATTLLLNQHTTNTKAFAPLQISTYKTHTCKLQLVLS</sequence>
<evidence type="ECO:0000313" key="1">
    <source>
        <dbReference type="EMBL" id="KAK7257908.1"/>
    </source>
</evidence>
<comment type="caution">
    <text evidence="1">The sequence shown here is derived from an EMBL/GenBank/DDBJ whole genome shotgun (WGS) entry which is preliminary data.</text>
</comment>
<protein>
    <submittedName>
        <fullName evidence="1">Uncharacterized protein</fullName>
    </submittedName>
</protein>
<dbReference type="Proteomes" id="UP001372338">
    <property type="component" value="Unassembled WGS sequence"/>
</dbReference>
<reference evidence="1 2" key="1">
    <citation type="submission" date="2024-01" db="EMBL/GenBank/DDBJ databases">
        <title>The genomes of 5 underutilized Papilionoideae crops provide insights into root nodulation and disease resistanc.</title>
        <authorList>
            <person name="Yuan L."/>
        </authorList>
    </citation>
    <scope>NUCLEOTIDE SEQUENCE [LARGE SCALE GENOMIC DNA]</scope>
    <source>
        <strain evidence="1">ZHUSHIDOU_FW_LH</strain>
        <tissue evidence="1">Leaf</tissue>
    </source>
</reference>
<organism evidence="1 2">
    <name type="scientific">Crotalaria pallida</name>
    <name type="common">Smooth rattlebox</name>
    <name type="synonym">Crotalaria striata</name>
    <dbReference type="NCBI Taxonomy" id="3830"/>
    <lineage>
        <taxon>Eukaryota</taxon>
        <taxon>Viridiplantae</taxon>
        <taxon>Streptophyta</taxon>
        <taxon>Embryophyta</taxon>
        <taxon>Tracheophyta</taxon>
        <taxon>Spermatophyta</taxon>
        <taxon>Magnoliopsida</taxon>
        <taxon>eudicotyledons</taxon>
        <taxon>Gunneridae</taxon>
        <taxon>Pentapetalae</taxon>
        <taxon>rosids</taxon>
        <taxon>fabids</taxon>
        <taxon>Fabales</taxon>
        <taxon>Fabaceae</taxon>
        <taxon>Papilionoideae</taxon>
        <taxon>50 kb inversion clade</taxon>
        <taxon>genistoids sensu lato</taxon>
        <taxon>core genistoids</taxon>
        <taxon>Crotalarieae</taxon>
        <taxon>Crotalaria</taxon>
    </lineage>
</organism>